<feature type="region of interest" description="Disordered" evidence="1">
    <location>
        <begin position="41"/>
        <end position="129"/>
    </location>
</feature>
<evidence type="ECO:0000256" key="1">
    <source>
        <dbReference type="SAM" id="MobiDB-lite"/>
    </source>
</evidence>
<feature type="compositionally biased region" description="Basic and acidic residues" evidence="1">
    <location>
        <begin position="52"/>
        <end position="62"/>
    </location>
</feature>
<dbReference type="EMBL" id="CM026426">
    <property type="protein sequence ID" value="KAG0574946.1"/>
    <property type="molecule type" value="Genomic_DNA"/>
</dbReference>
<evidence type="ECO:0000313" key="3">
    <source>
        <dbReference type="Proteomes" id="UP000822688"/>
    </source>
</evidence>
<keyword evidence="3" id="KW-1185">Reference proteome</keyword>
<proteinExistence type="predicted"/>
<comment type="caution">
    <text evidence="2">The sequence shown here is derived from an EMBL/GenBank/DDBJ whole genome shotgun (WGS) entry which is preliminary data.</text>
</comment>
<feature type="compositionally biased region" description="Acidic residues" evidence="1">
    <location>
        <begin position="81"/>
        <end position="98"/>
    </location>
</feature>
<reference evidence="2" key="1">
    <citation type="submission" date="2020-06" db="EMBL/GenBank/DDBJ databases">
        <title>WGS assembly of Ceratodon purpureus strain R40.</title>
        <authorList>
            <person name="Carey S.B."/>
            <person name="Jenkins J."/>
            <person name="Shu S."/>
            <person name="Lovell J.T."/>
            <person name="Sreedasyam A."/>
            <person name="Maumus F."/>
            <person name="Tiley G.P."/>
            <person name="Fernandez-Pozo N."/>
            <person name="Barry K."/>
            <person name="Chen C."/>
            <person name="Wang M."/>
            <person name="Lipzen A."/>
            <person name="Daum C."/>
            <person name="Saski C.A."/>
            <person name="Payton A.C."/>
            <person name="Mcbreen J.C."/>
            <person name="Conrad R.E."/>
            <person name="Kollar L.M."/>
            <person name="Olsson S."/>
            <person name="Huttunen S."/>
            <person name="Landis J.B."/>
            <person name="Wickett N.J."/>
            <person name="Johnson M.G."/>
            <person name="Rensing S.A."/>
            <person name="Grimwood J."/>
            <person name="Schmutz J."/>
            <person name="Mcdaniel S.F."/>
        </authorList>
    </citation>
    <scope>NUCLEOTIDE SEQUENCE</scope>
    <source>
        <strain evidence="2">R40</strain>
    </source>
</reference>
<sequence>MTQVYFVDDVTDMEWKVVRLKEPRSRRALELVDDDFLSASGSSEATHQINRGLRDTARRMDNGGESVLRADVVEGTNREDASDDDDEEAYGEFDEEQDNGPVQGPLVPDADSTQHPLPHPGDTDDFDIL</sequence>
<gene>
    <name evidence="2" type="ORF">KC19_VG304700</name>
</gene>
<dbReference type="AlphaFoldDB" id="A0A8T0HVS6"/>
<organism evidence="2 3">
    <name type="scientific">Ceratodon purpureus</name>
    <name type="common">Fire moss</name>
    <name type="synonym">Dicranum purpureum</name>
    <dbReference type="NCBI Taxonomy" id="3225"/>
    <lineage>
        <taxon>Eukaryota</taxon>
        <taxon>Viridiplantae</taxon>
        <taxon>Streptophyta</taxon>
        <taxon>Embryophyta</taxon>
        <taxon>Bryophyta</taxon>
        <taxon>Bryophytina</taxon>
        <taxon>Bryopsida</taxon>
        <taxon>Dicranidae</taxon>
        <taxon>Pseudoditrichales</taxon>
        <taxon>Ditrichaceae</taxon>
        <taxon>Ceratodon</taxon>
    </lineage>
</organism>
<name>A0A8T0HVS6_CERPU</name>
<accession>A0A8T0HVS6</accession>
<evidence type="ECO:0000313" key="2">
    <source>
        <dbReference type="EMBL" id="KAG0574946.1"/>
    </source>
</evidence>
<dbReference type="Proteomes" id="UP000822688">
    <property type="component" value="Chromosome V"/>
</dbReference>
<protein>
    <submittedName>
        <fullName evidence="2">Uncharacterized protein</fullName>
    </submittedName>
</protein>